<evidence type="ECO:0000313" key="1">
    <source>
        <dbReference type="EMBL" id="SBT02960.1"/>
    </source>
</evidence>
<sequence length="266" mass="30829">METRNLYEGVLKYLEKSTKWVENKSGYDDFILLNFCLYDKISRYFVHDTDCVDIAFACIQRIWSNLLNDSYESSYYNKYKPLLKKILNHNDWKKGKESYYYCINYKLIAPTCTFYDKNFTEYCEFIENKSNIYEHFDKVYATGESYCPHFYEKCKGYNPKVVLNTLKCHERIKAERSTTFEASATHYPSVQEKYFGVGALGSETPDIGTKFGHSVLGVTSVFLCGNSTNSIGYMLVEETAGFLANPQESGDILFDNIGNYISYQPT</sequence>
<proteinExistence type="predicted"/>
<reference evidence="2" key="1">
    <citation type="submission" date="2016-05" db="EMBL/GenBank/DDBJ databases">
        <authorList>
            <person name="Naeem Raeece"/>
        </authorList>
    </citation>
    <scope>NUCLEOTIDE SEQUENCE [LARGE SCALE GENOMIC DNA]</scope>
</reference>
<name>A0A1A8XF27_PLAOA</name>
<dbReference type="Proteomes" id="UP000078546">
    <property type="component" value="Unassembled WGS sequence"/>
</dbReference>
<dbReference type="AlphaFoldDB" id="A0A1A8XF27"/>
<protein>
    <submittedName>
        <fullName evidence="1">PIR Superfamily Protein</fullName>
    </submittedName>
</protein>
<dbReference type="EMBL" id="FLQV01003924">
    <property type="protein sequence ID" value="SBT02960.1"/>
    <property type="molecule type" value="Genomic_DNA"/>
</dbReference>
<dbReference type="InterPro" id="IPR008780">
    <property type="entry name" value="Plasmodium_Vir"/>
</dbReference>
<dbReference type="Pfam" id="PF05795">
    <property type="entry name" value="Plasmodium_Vir"/>
    <property type="match status" value="1"/>
</dbReference>
<evidence type="ECO:0000313" key="2">
    <source>
        <dbReference type="Proteomes" id="UP000078546"/>
    </source>
</evidence>
<organism evidence="1 2">
    <name type="scientific">Plasmodium ovale curtisi</name>
    <dbReference type="NCBI Taxonomy" id="864141"/>
    <lineage>
        <taxon>Eukaryota</taxon>
        <taxon>Sar</taxon>
        <taxon>Alveolata</taxon>
        <taxon>Apicomplexa</taxon>
        <taxon>Aconoidasida</taxon>
        <taxon>Haemosporida</taxon>
        <taxon>Plasmodiidae</taxon>
        <taxon>Plasmodium</taxon>
        <taxon>Plasmodium (Plasmodium)</taxon>
    </lineage>
</organism>
<accession>A0A1A8XF27</accession>
<gene>
    <name evidence="1" type="ORF">POVCU1_082620</name>
</gene>